<evidence type="ECO:0000313" key="2">
    <source>
        <dbReference type="Proteomes" id="UP000054477"/>
    </source>
</evidence>
<dbReference type="EMBL" id="KN838670">
    <property type="protein sequence ID" value="KIJ98403.1"/>
    <property type="molecule type" value="Genomic_DNA"/>
</dbReference>
<dbReference type="STRING" id="1095629.A0A0C9XAF2"/>
<proteinExistence type="predicted"/>
<reference evidence="2" key="2">
    <citation type="submission" date="2015-01" db="EMBL/GenBank/DDBJ databases">
        <title>Evolutionary Origins and Diversification of the Mycorrhizal Mutualists.</title>
        <authorList>
            <consortium name="DOE Joint Genome Institute"/>
            <consortium name="Mycorrhizal Genomics Consortium"/>
            <person name="Kohler A."/>
            <person name="Kuo A."/>
            <person name="Nagy L.G."/>
            <person name="Floudas D."/>
            <person name="Copeland A."/>
            <person name="Barry K.W."/>
            <person name="Cichocki N."/>
            <person name="Veneault-Fourrey C."/>
            <person name="LaButti K."/>
            <person name="Lindquist E.A."/>
            <person name="Lipzen A."/>
            <person name="Lundell T."/>
            <person name="Morin E."/>
            <person name="Murat C."/>
            <person name="Riley R."/>
            <person name="Ohm R."/>
            <person name="Sun H."/>
            <person name="Tunlid A."/>
            <person name="Henrissat B."/>
            <person name="Grigoriev I.V."/>
            <person name="Hibbett D.S."/>
            <person name="Martin F."/>
        </authorList>
    </citation>
    <scope>NUCLEOTIDE SEQUENCE [LARGE SCALE GENOMIC DNA]</scope>
    <source>
        <strain evidence="2">LaAM-08-1</strain>
    </source>
</reference>
<evidence type="ECO:0000313" key="1">
    <source>
        <dbReference type="EMBL" id="KIJ98403.1"/>
    </source>
</evidence>
<dbReference type="AlphaFoldDB" id="A0A0C9XAF2"/>
<reference evidence="1 2" key="1">
    <citation type="submission" date="2014-04" db="EMBL/GenBank/DDBJ databases">
        <authorList>
            <consortium name="DOE Joint Genome Institute"/>
            <person name="Kuo A."/>
            <person name="Kohler A."/>
            <person name="Nagy L.G."/>
            <person name="Floudas D."/>
            <person name="Copeland A."/>
            <person name="Barry K.W."/>
            <person name="Cichocki N."/>
            <person name="Veneault-Fourrey C."/>
            <person name="LaButti K."/>
            <person name="Lindquist E.A."/>
            <person name="Lipzen A."/>
            <person name="Lundell T."/>
            <person name="Morin E."/>
            <person name="Murat C."/>
            <person name="Sun H."/>
            <person name="Tunlid A."/>
            <person name="Henrissat B."/>
            <person name="Grigoriev I.V."/>
            <person name="Hibbett D.S."/>
            <person name="Martin F."/>
            <person name="Nordberg H.P."/>
            <person name="Cantor M.N."/>
            <person name="Hua S.X."/>
        </authorList>
    </citation>
    <scope>NUCLEOTIDE SEQUENCE [LARGE SCALE GENOMIC DNA]</scope>
    <source>
        <strain evidence="1 2">LaAM-08-1</strain>
    </source>
</reference>
<sequence length="256" mass="28293">MVFEQNSWESPTVPWWLPSQQTRFTFKHNSPVKKILFTINEKTRHPDGPQAPNGTPLPLIANVSVIPTSINLKSTLASAEPIISESRLNNGSSALPHIPLLMSSGAFPKHKRMLKVHARRLPAHQAGLSVHGHGADQDGHWVCVDAAAEKLLIAGADVDDGIVMYKRTNGGRNKAGLVRNIVVQNRTSYMFSSFPSTIMEATATDSTRERLGITVLDHDALSATQYLDGRHIRVVERLMPESLCQQYHNGLRTIQL</sequence>
<dbReference type="HOGENOM" id="CLU_1086126_0_0_1"/>
<name>A0A0C9XAF2_9AGAR</name>
<gene>
    <name evidence="1" type="ORF">K443DRAFT_123673</name>
</gene>
<accession>A0A0C9XAF2</accession>
<keyword evidence="2" id="KW-1185">Reference proteome</keyword>
<protein>
    <submittedName>
        <fullName evidence="1">Uncharacterized protein</fullName>
    </submittedName>
</protein>
<organism evidence="1 2">
    <name type="scientific">Laccaria amethystina LaAM-08-1</name>
    <dbReference type="NCBI Taxonomy" id="1095629"/>
    <lineage>
        <taxon>Eukaryota</taxon>
        <taxon>Fungi</taxon>
        <taxon>Dikarya</taxon>
        <taxon>Basidiomycota</taxon>
        <taxon>Agaricomycotina</taxon>
        <taxon>Agaricomycetes</taxon>
        <taxon>Agaricomycetidae</taxon>
        <taxon>Agaricales</taxon>
        <taxon>Agaricineae</taxon>
        <taxon>Hydnangiaceae</taxon>
        <taxon>Laccaria</taxon>
    </lineage>
</organism>
<dbReference type="Proteomes" id="UP000054477">
    <property type="component" value="Unassembled WGS sequence"/>
</dbReference>